<protein>
    <submittedName>
        <fullName evidence="1">Uncharacterized protein</fullName>
    </submittedName>
</protein>
<evidence type="ECO:0000313" key="1">
    <source>
        <dbReference type="EMBL" id="SOY32321.1"/>
    </source>
</evidence>
<keyword evidence="2" id="KW-1185">Reference proteome</keyword>
<accession>A0A2K4ZPB7</accession>
<dbReference type="RefSeq" id="WP_103242274.1">
    <property type="nucleotide sequence ID" value="NZ_JANJZD010000052.1"/>
</dbReference>
<sequence length="109" mass="12829">MKKQDKENLQSKKLTDSLLVSCLAACEPVISKNAYFEKKWANCGQSYNGCYQYECQLWMGYREKLRSLLLPIYSMKIIIQMTKSCKDKATRQEVLKVIRMIEKNDYELV</sequence>
<dbReference type="Proteomes" id="UP000236311">
    <property type="component" value="Unassembled WGS sequence"/>
</dbReference>
<gene>
    <name evidence="1" type="ORF">AMURIS_05079</name>
</gene>
<dbReference type="OrthoDB" id="9791796at2"/>
<organism evidence="1 2">
    <name type="scientific">Acetatifactor muris</name>
    <dbReference type="NCBI Taxonomy" id="879566"/>
    <lineage>
        <taxon>Bacteria</taxon>
        <taxon>Bacillati</taxon>
        <taxon>Bacillota</taxon>
        <taxon>Clostridia</taxon>
        <taxon>Lachnospirales</taxon>
        <taxon>Lachnospiraceae</taxon>
        <taxon>Acetatifactor</taxon>
    </lineage>
</organism>
<dbReference type="EMBL" id="OFSM01000046">
    <property type="protein sequence ID" value="SOY32321.1"/>
    <property type="molecule type" value="Genomic_DNA"/>
</dbReference>
<dbReference type="AlphaFoldDB" id="A0A2K4ZPB7"/>
<evidence type="ECO:0000313" key="2">
    <source>
        <dbReference type="Proteomes" id="UP000236311"/>
    </source>
</evidence>
<name>A0A2K4ZPB7_9FIRM</name>
<proteinExistence type="predicted"/>
<reference evidence="1 2" key="1">
    <citation type="submission" date="2018-01" db="EMBL/GenBank/DDBJ databases">
        <authorList>
            <person name="Gaut B.S."/>
            <person name="Morton B.R."/>
            <person name="Clegg M.T."/>
            <person name="Duvall M.R."/>
        </authorList>
    </citation>
    <scope>NUCLEOTIDE SEQUENCE [LARGE SCALE GENOMIC DNA]</scope>
    <source>
        <strain evidence="1">GP69</strain>
    </source>
</reference>